<accession>A0A918LNE4</accession>
<gene>
    <name evidence="2" type="ORF">GCM10010226_00020</name>
</gene>
<reference evidence="2" key="2">
    <citation type="submission" date="2020-09" db="EMBL/GenBank/DDBJ databases">
        <authorList>
            <person name="Sun Q."/>
            <person name="Ohkuma M."/>
        </authorList>
    </citation>
    <scope>NUCLEOTIDE SEQUENCE</scope>
    <source>
        <strain evidence="2">JCM 4125</strain>
    </source>
</reference>
<evidence type="ECO:0000256" key="1">
    <source>
        <dbReference type="SAM" id="MobiDB-lite"/>
    </source>
</evidence>
<evidence type="ECO:0000313" key="2">
    <source>
        <dbReference type="EMBL" id="GGT28428.1"/>
    </source>
</evidence>
<sequence>MWGHAVSGEGEMREEEQLDGTEAGRRARFGALPERVRPQDLVEERPATPRDPARDAYDPDEWMVRYCL</sequence>
<evidence type="ECO:0000313" key="3">
    <source>
        <dbReference type="Proteomes" id="UP000646776"/>
    </source>
</evidence>
<dbReference type="EMBL" id="BMSA01000001">
    <property type="protein sequence ID" value="GGT28428.1"/>
    <property type="molecule type" value="Genomic_DNA"/>
</dbReference>
<organism evidence="2 3">
    <name type="scientific">Streptomyces phaeofaciens</name>
    <dbReference type="NCBI Taxonomy" id="68254"/>
    <lineage>
        <taxon>Bacteria</taxon>
        <taxon>Bacillati</taxon>
        <taxon>Actinomycetota</taxon>
        <taxon>Actinomycetes</taxon>
        <taxon>Kitasatosporales</taxon>
        <taxon>Streptomycetaceae</taxon>
        <taxon>Streptomyces</taxon>
    </lineage>
</organism>
<dbReference type="Proteomes" id="UP000646776">
    <property type="component" value="Unassembled WGS sequence"/>
</dbReference>
<feature type="compositionally biased region" description="Basic and acidic residues" evidence="1">
    <location>
        <begin position="34"/>
        <end position="56"/>
    </location>
</feature>
<dbReference type="AlphaFoldDB" id="A0A918LNE4"/>
<comment type="caution">
    <text evidence="2">The sequence shown here is derived from an EMBL/GenBank/DDBJ whole genome shotgun (WGS) entry which is preliminary data.</text>
</comment>
<feature type="region of interest" description="Disordered" evidence="1">
    <location>
        <begin position="1"/>
        <end position="56"/>
    </location>
</feature>
<reference evidence="2" key="1">
    <citation type="journal article" date="2014" name="Int. J. Syst. Evol. Microbiol.">
        <title>Complete genome sequence of Corynebacterium casei LMG S-19264T (=DSM 44701T), isolated from a smear-ripened cheese.</title>
        <authorList>
            <consortium name="US DOE Joint Genome Institute (JGI-PGF)"/>
            <person name="Walter F."/>
            <person name="Albersmeier A."/>
            <person name="Kalinowski J."/>
            <person name="Ruckert C."/>
        </authorList>
    </citation>
    <scope>NUCLEOTIDE SEQUENCE</scope>
    <source>
        <strain evidence="2">JCM 4125</strain>
    </source>
</reference>
<keyword evidence="3" id="KW-1185">Reference proteome</keyword>
<proteinExistence type="predicted"/>
<protein>
    <submittedName>
        <fullName evidence="2">Uncharacterized protein</fullName>
    </submittedName>
</protein>
<name>A0A918LNE4_9ACTN</name>